<proteinExistence type="predicted"/>
<dbReference type="Gene3D" id="2.60.40.420">
    <property type="entry name" value="Cupredoxins - blue copper proteins"/>
    <property type="match status" value="1"/>
</dbReference>
<dbReference type="EMBL" id="JAACJM010000160">
    <property type="protein sequence ID" value="KAF5341583.1"/>
    <property type="molecule type" value="Genomic_DNA"/>
</dbReference>
<dbReference type="InterPro" id="IPR052953">
    <property type="entry name" value="Ser-rich/MCO-related"/>
</dbReference>
<evidence type="ECO:0000256" key="1">
    <source>
        <dbReference type="SAM" id="SignalP"/>
    </source>
</evidence>
<feature type="chain" id="PRO_5034263416" evidence="1">
    <location>
        <begin position="20"/>
        <end position="149"/>
    </location>
</feature>
<dbReference type="PANTHER" id="PTHR34883:SF15">
    <property type="entry name" value="EXTRACELLULAR SERINE-RICH PROTEIN"/>
    <property type="match status" value="1"/>
</dbReference>
<sequence>MRFATLATAVTLAILPVLGVNFDVSVGANNGLIFAPNTISGAVAGDTITFTFVSRIHSATTTTFVNPCPPPLGGSSSSPDVFDSGFQDATTGSQPVSVMNITTSDTQFISCRQAAGAHCQAGMLLVVNPTAELSFSAFAQNAATDPLQN</sequence>
<keyword evidence="1" id="KW-0732">Signal</keyword>
<accession>A0A8H5CHI9</accession>
<protein>
    <submittedName>
        <fullName evidence="2">Uncharacterized protein</fullName>
    </submittedName>
</protein>
<dbReference type="OrthoDB" id="1921208at2759"/>
<gene>
    <name evidence="2" type="ORF">D9758_014076</name>
</gene>
<comment type="caution">
    <text evidence="2">The sequence shown here is derived from an EMBL/GenBank/DDBJ whole genome shotgun (WGS) entry which is preliminary data.</text>
</comment>
<dbReference type="Proteomes" id="UP000559256">
    <property type="component" value="Unassembled WGS sequence"/>
</dbReference>
<dbReference type="InterPro" id="IPR008972">
    <property type="entry name" value="Cupredoxin"/>
</dbReference>
<dbReference type="CDD" id="cd00920">
    <property type="entry name" value="Cupredoxin"/>
    <property type="match status" value="1"/>
</dbReference>
<dbReference type="AlphaFoldDB" id="A0A8H5CHI9"/>
<dbReference type="SUPFAM" id="SSF49503">
    <property type="entry name" value="Cupredoxins"/>
    <property type="match status" value="1"/>
</dbReference>
<evidence type="ECO:0000313" key="3">
    <source>
        <dbReference type="Proteomes" id="UP000559256"/>
    </source>
</evidence>
<dbReference type="PANTHER" id="PTHR34883">
    <property type="entry name" value="SERINE-RICH PROTEIN, PUTATIVE-RELATED-RELATED"/>
    <property type="match status" value="1"/>
</dbReference>
<keyword evidence="3" id="KW-1185">Reference proteome</keyword>
<reference evidence="2 3" key="1">
    <citation type="journal article" date="2020" name="ISME J.">
        <title>Uncovering the hidden diversity of litter-decomposition mechanisms in mushroom-forming fungi.</title>
        <authorList>
            <person name="Floudas D."/>
            <person name="Bentzer J."/>
            <person name="Ahren D."/>
            <person name="Johansson T."/>
            <person name="Persson P."/>
            <person name="Tunlid A."/>
        </authorList>
    </citation>
    <scope>NUCLEOTIDE SEQUENCE [LARGE SCALE GENOMIC DNA]</scope>
    <source>
        <strain evidence="2 3">CBS 291.85</strain>
    </source>
</reference>
<feature type="signal peptide" evidence="1">
    <location>
        <begin position="1"/>
        <end position="19"/>
    </location>
</feature>
<name>A0A8H5CHI9_9AGAR</name>
<organism evidence="2 3">
    <name type="scientific">Tetrapyrgos nigripes</name>
    <dbReference type="NCBI Taxonomy" id="182062"/>
    <lineage>
        <taxon>Eukaryota</taxon>
        <taxon>Fungi</taxon>
        <taxon>Dikarya</taxon>
        <taxon>Basidiomycota</taxon>
        <taxon>Agaricomycotina</taxon>
        <taxon>Agaricomycetes</taxon>
        <taxon>Agaricomycetidae</taxon>
        <taxon>Agaricales</taxon>
        <taxon>Marasmiineae</taxon>
        <taxon>Marasmiaceae</taxon>
        <taxon>Tetrapyrgos</taxon>
    </lineage>
</organism>
<evidence type="ECO:0000313" key="2">
    <source>
        <dbReference type="EMBL" id="KAF5341583.1"/>
    </source>
</evidence>